<evidence type="ECO:0008006" key="4">
    <source>
        <dbReference type="Google" id="ProtNLM"/>
    </source>
</evidence>
<dbReference type="InterPro" id="IPR043993">
    <property type="entry name" value="T4SS_pilin"/>
</dbReference>
<sequence length="134" mass="14741">MKIFFKKKNLTAVLMIISLLFCFNVFVSNTLAAGLWDNISCKESGNCQLNDFVQIGINVANMILGIVGGLTLLMFIYGGVMMIISAGKSEQTEKAKSILKNAIIGIIIVFAAWTIISFTYKAFQAANQTWYQAP</sequence>
<dbReference type="EMBL" id="PFAR01000011">
    <property type="protein sequence ID" value="PIR93433.1"/>
    <property type="molecule type" value="Genomic_DNA"/>
</dbReference>
<keyword evidence="1" id="KW-0472">Membrane</keyword>
<protein>
    <recommendedName>
        <fullName evidence="4">TrbC/VIRB2 family protein</fullName>
    </recommendedName>
</protein>
<organism evidence="2 3">
    <name type="scientific">Candidatus Falkowbacteria bacterium CG10_big_fil_rev_8_21_14_0_10_43_10</name>
    <dbReference type="NCBI Taxonomy" id="1974567"/>
    <lineage>
        <taxon>Bacteria</taxon>
        <taxon>Candidatus Falkowiibacteriota</taxon>
    </lineage>
</organism>
<proteinExistence type="predicted"/>
<name>A0A2H0V2X4_9BACT</name>
<evidence type="ECO:0000313" key="3">
    <source>
        <dbReference type="Proteomes" id="UP000228626"/>
    </source>
</evidence>
<evidence type="ECO:0000313" key="2">
    <source>
        <dbReference type="EMBL" id="PIR93433.1"/>
    </source>
</evidence>
<keyword evidence="1" id="KW-0812">Transmembrane</keyword>
<dbReference type="Gene3D" id="1.20.1070.10">
    <property type="entry name" value="Rhodopsin 7-helix transmembrane proteins"/>
    <property type="match status" value="1"/>
</dbReference>
<accession>A0A2H0V2X4</accession>
<dbReference type="Pfam" id="PF18895">
    <property type="entry name" value="T4SS_pilin"/>
    <property type="match status" value="1"/>
</dbReference>
<evidence type="ECO:0000256" key="1">
    <source>
        <dbReference type="SAM" id="Phobius"/>
    </source>
</evidence>
<feature type="transmembrane region" description="Helical" evidence="1">
    <location>
        <begin position="62"/>
        <end position="86"/>
    </location>
</feature>
<gene>
    <name evidence="2" type="ORF">COT99_00770</name>
</gene>
<dbReference type="AlphaFoldDB" id="A0A2H0V2X4"/>
<dbReference type="Proteomes" id="UP000228626">
    <property type="component" value="Unassembled WGS sequence"/>
</dbReference>
<reference evidence="3" key="1">
    <citation type="submission" date="2017-09" db="EMBL/GenBank/DDBJ databases">
        <title>Depth-based differentiation of microbial function through sediment-hosted aquifers and enrichment of novel symbionts in the deep terrestrial subsurface.</title>
        <authorList>
            <person name="Probst A.J."/>
            <person name="Ladd B."/>
            <person name="Jarett J.K."/>
            <person name="Geller-Mcgrath D.E."/>
            <person name="Sieber C.M.K."/>
            <person name="Emerson J.B."/>
            <person name="Anantharaman K."/>
            <person name="Thomas B.C."/>
            <person name="Malmstrom R."/>
            <person name="Stieglmeier M."/>
            <person name="Klingl A."/>
            <person name="Woyke T."/>
            <person name="Ryan C.M."/>
            <person name="Banfield J.F."/>
        </authorList>
    </citation>
    <scope>NUCLEOTIDE SEQUENCE [LARGE SCALE GENOMIC DNA]</scope>
</reference>
<feature type="transmembrane region" description="Helical" evidence="1">
    <location>
        <begin position="98"/>
        <end position="120"/>
    </location>
</feature>
<keyword evidence="1" id="KW-1133">Transmembrane helix</keyword>
<comment type="caution">
    <text evidence="2">The sequence shown here is derived from an EMBL/GenBank/DDBJ whole genome shotgun (WGS) entry which is preliminary data.</text>
</comment>